<dbReference type="HOGENOM" id="CLU_2752352_0_0_5"/>
<reference evidence="1 2" key="1">
    <citation type="journal article" date="2014" name="Genome Announc.">
        <title>Complete Genome Sequence of Hyphomicrobium nitrativorans Strain NL23, a Denitrifying Bacterium Isolated from Biofilm of a Methanol-Fed Denitrification System Treating Seawater at the Montreal Biodome.</title>
        <authorList>
            <person name="Martineau C."/>
            <person name="Villeneuve C."/>
            <person name="Mauffrey F."/>
            <person name="Villemur R."/>
        </authorList>
    </citation>
    <scope>NUCLEOTIDE SEQUENCE [LARGE SCALE GENOMIC DNA]</scope>
    <source>
        <strain evidence="1">NL23</strain>
    </source>
</reference>
<dbReference type="KEGG" id="hni:W911_14650"/>
<sequence>MNLDQFKHDLREALREEAEKITARGDDQARVDLIALLEGAKCCLAEKCGMGRVTVNNTYFKRGWEIASRF</sequence>
<accession>V5SIP0</accession>
<evidence type="ECO:0000313" key="1">
    <source>
        <dbReference type="EMBL" id="AHB50352.1"/>
    </source>
</evidence>
<dbReference type="AlphaFoldDB" id="V5SIP0"/>
<dbReference type="EMBL" id="CP006912">
    <property type="protein sequence ID" value="AHB50352.1"/>
    <property type="molecule type" value="Genomic_DNA"/>
</dbReference>
<name>V5SIP0_9HYPH</name>
<dbReference type="RefSeq" id="WP_023788241.1">
    <property type="nucleotide sequence ID" value="NC_022997.1"/>
</dbReference>
<gene>
    <name evidence="1" type="ORF">W911_14650</name>
</gene>
<organism evidence="1 2">
    <name type="scientific">Hyphomicrobium nitrativorans NL23</name>
    <dbReference type="NCBI Taxonomy" id="1029756"/>
    <lineage>
        <taxon>Bacteria</taxon>
        <taxon>Pseudomonadati</taxon>
        <taxon>Pseudomonadota</taxon>
        <taxon>Alphaproteobacteria</taxon>
        <taxon>Hyphomicrobiales</taxon>
        <taxon>Hyphomicrobiaceae</taxon>
        <taxon>Hyphomicrobium</taxon>
    </lineage>
</organism>
<keyword evidence="2" id="KW-1185">Reference proteome</keyword>
<dbReference type="Proteomes" id="UP000018542">
    <property type="component" value="Chromosome"/>
</dbReference>
<dbReference type="PATRIC" id="fig|1029756.8.peg.3051"/>
<protein>
    <submittedName>
        <fullName evidence="1">Uncharacterized protein</fullName>
    </submittedName>
</protein>
<proteinExistence type="predicted"/>
<evidence type="ECO:0000313" key="2">
    <source>
        <dbReference type="Proteomes" id="UP000018542"/>
    </source>
</evidence>